<reference evidence="3 4" key="1">
    <citation type="journal article" date="2015" name="Genome Biol.">
        <title>Comparative genomics of Steinernema reveals deeply conserved gene regulatory networks.</title>
        <authorList>
            <person name="Dillman A.R."/>
            <person name="Macchietto M."/>
            <person name="Porter C.F."/>
            <person name="Rogers A."/>
            <person name="Williams B."/>
            <person name="Antoshechkin I."/>
            <person name="Lee M.M."/>
            <person name="Goodwin Z."/>
            <person name="Lu X."/>
            <person name="Lewis E.E."/>
            <person name="Goodrich-Blair H."/>
            <person name="Stock S.P."/>
            <person name="Adams B.J."/>
            <person name="Sternberg P.W."/>
            <person name="Mortazavi A."/>
        </authorList>
    </citation>
    <scope>NUCLEOTIDE SEQUENCE [LARGE SCALE GENOMIC DNA]</scope>
    <source>
        <strain evidence="3 4">ALL</strain>
    </source>
</reference>
<gene>
    <name evidence="3" type="ORF">L596_011288</name>
</gene>
<sequence length="213" mass="23948">MFLGGNQFPKTAIKGLKIAAFHGGSSHYRLNSESCSQYDRSRVNSMAPAPQPETPRTRVQAFRDYLLRLSKCSPAFFTATAVLVTLLGAVFFVLSLAWIVSADADSTKIWLFFAFGIILLSGGATTLIIYRMKLANRRDSSPRRRRRRRTHQPQQHSRVCVDVDEVPARSWATVESQNAFPAPPTYDEAVRHPPIVPTRSTHRASIPPPYRHQ</sequence>
<evidence type="ECO:0000256" key="2">
    <source>
        <dbReference type="SAM" id="Phobius"/>
    </source>
</evidence>
<feature type="region of interest" description="Disordered" evidence="1">
    <location>
        <begin position="139"/>
        <end position="158"/>
    </location>
</feature>
<protein>
    <submittedName>
        <fullName evidence="3">Uncharacterized protein</fullName>
    </submittedName>
</protein>
<dbReference type="EMBL" id="AZBU02000003">
    <property type="protein sequence ID" value="TKR86767.1"/>
    <property type="molecule type" value="Genomic_DNA"/>
</dbReference>
<feature type="region of interest" description="Disordered" evidence="1">
    <location>
        <begin position="179"/>
        <end position="213"/>
    </location>
</feature>
<feature type="transmembrane region" description="Helical" evidence="2">
    <location>
        <begin position="109"/>
        <end position="130"/>
    </location>
</feature>
<organism evidence="3 4">
    <name type="scientific">Steinernema carpocapsae</name>
    <name type="common">Entomopathogenic nematode</name>
    <dbReference type="NCBI Taxonomy" id="34508"/>
    <lineage>
        <taxon>Eukaryota</taxon>
        <taxon>Metazoa</taxon>
        <taxon>Ecdysozoa</taxon>
        <taxon>Nematoda</taxon>
        <taxon>Chromadorea</taxon>
        <taxon>Rhabditida</taxon>
        <taxon>Tylenchina</taxon>
        <taxon>Panagrolaimomorpha</taxon>
        <taxon>Strongyloidoidea</taxon>
        <taxon>Steinernematidae</taxon>
        <taxon>Steinernema</taxon>
    </lineage>
</organism>
<keyword evidence="2" id="KW-0812">Transmembrane</keyword>
<feature type="transmembrane region" description="Helical" evidence="2">
    <location>
        <begin position="75"/>
        <end position="97"/>
    </location>
</feature>
<keyword evidence="2" id="KW-0472">Membrane</keyword>
<keyword evidence="4" id="KW-1185">Reference proteome</keyword>
<comment type="caution">
    <text evidence="3">The sequence shown here is derived from an EMBL/GenBank/DDBJ whole genome shotgun (WGS) entry which is preliminary data.</text>
</comment>
<dbReference type="Proteomes" id="UP000298663">
    <property type="component" value="Unassembled WGS sequence"/>
</dbReference>
<reference evidence="3 4" key="2">
    <citation type="journal article" date="2019" name="G3 (Bethesda)">
        <title>Hybrid Assembly of the Genome of the Entomopathogenic Nematode Steinernema carpocapsae Identifies the X-Chromosome.</title>
        <authorList>
            <person name="Serra L."/>
            <person name="Macchietto M."/>
            <person name="Macias-Munoz A."/>
            <person name="McGill C.J."/>
            <person name="Rodriguez I.M."/>
            <person name="Rodriguez B."/>
            <person name="Murad R."/>
            <person name="Mortazavi A."/>
        </authorList>
    </citation>
    <scope>NUCLEOTIDE SEQUENCE [LARGE SCALE GENOMIC DNA]</scope>
    <source>
        <strain evidence="3 4">ALL</strain>
    </source>
</reference>
<keyword evidence="2" id="KW-1133">Transmembrane helix</keyword>
<accession>A0A4U5NTF2</accession>
<dbReference type="AlphaFoldDB" id="A0A4U5NTF2"/>
<proteinExistence type="predicted"/>
<evidence type="ECO:0000313" key="3">
    <source>
        <dbReference type="EMBL" id="TKR86767.1"/>
    </source>
</evidence>
<evidence type="ECO:0000256" key="1">
    <source>
        <dbReference type="SAM" id="MobiDB-lite"/>
    </source>
</evidence>
<evidence type="ECO:0000313" key="4">
    <source>
        <dbReference type="Proteomes" id="UP000298663"/>
    </source>
</evidence>
<name>A0A4U5NTF2_STECR</name>